<evidence type="ECO:0000313" key="4">
    <source>
        <dbReference type="Proteomes" id="UP001652627"/>
    </source>
</evidence>
<name>A0A8B7IV23_9AVES</name>
<dbReference type="AlphaFoldDB" id="A0A8B7IV23"/>
<evidence type="ECO:0000313" key="5">
    <source>
        <dbReference type="RefSeq" id="XP_013801478.2"/>
    </source>
</evidence>
<dbReference type="KEGG" id="aam:106487287"/>
<dbReference type="InterPro" id="IPR002048">
    <property type="entry name" value="EF_hand_dom"/>
</dbReference>
<protein>
    <submittedName>
        <fullName evidence="5">Sentan</fullName>
    </submittedName>
</protein>
<feature type="region of interest" description="Disordered" evidence="2">
    <location>
        <begin position="1"/>
        <end position="28"/>
    </location>
</feature>
<evidence type="ECO:0000256" key="2">
    <source>
        <dbReference type="SAM" id="MobiDB-lite"/>
    </source>
</evidence>
<feature type="domain" description="EF-hand" evidence="3">
    <location>
        <begin position="92"/>
        <end position="127"/>
    </location>
</feature>
<reference evidence="5" key="1">
    <citation type="submission" date="2025-08" db="UniProtKB">
        <authorList>
            <consortium name="RefSeq"/>
        </authorList>
    </citation>
    <scope>IDENTIFICATION</scope>
    <source>
        <tissue evidence="5">Blood</tissue>
    </source>
</reference>
<dbReference type="GeneID" id="106487287"/>
<dbReference type="PANTHER" id="PTHR11639">
    <property type="entry name" value="S100 CALCIUM-BINDING PROTEIN"/>
    <property type="match status" value="1"/>
</dbReference>
<organism evidence="4 5">
    <name type="scientific">Apteryx mantelli</name>
    <name type="common">North Island brown kiwi</name>
    <dbReference type="NCBI Taxonomy" id="2696672"/>
    <lineage>
        <taxon>Eukaryota</taxon>
        <taxon>Metazoa</taxon>
        <taxon>Chordata</taxon>
        <taxon>Craniata</taxon>
        <taxon>Vertebrata</taxon>
        <taxon>Euteleostomi</taxon>
        <taxon>Archelosauria</taxon>
        <taxon>Archosauria</taxon>
        <taxon>Dinosauria</taxon>
        <taxon>Saurischia</taxon>
        <taxon>Theropoda</taxon>
        <taxon>Coelurosauria</taxon>
        <taxon>Aves</taxon>
        <taxon>Palaeognathae</taxon>
        <taxon>Apterygiformes</taxon>
        <taxon>Apterygidae</taxon>
        <taxon>Apteryx</taxon>
    </lineage>
</organism>
<dbReference type="OrthoDB" id="9362863at2759"/>
<evidence type="ECO:0000256" key="1">
    <source>
        <dbReference type="ARBA" id="ARBA00007323"/>
    </source>
</evidence>
<dbReference type="SUPFAM" id="SSF47473">
    <property type="entry name" value="EF-hand"/>
    <property type="match status" value="1"/>
</dbReference>
<dbReference type="CTD" id="132203"/>
<comment type="similarity">
    <text evidence="1">Belongs to the S-100 family.</text>
</comment>
<keyword evidence="4" id="KW-1185">Reference proteome</keyword>
<gene>
    <name evidence="5" type="primary">SNTN</name>
</gene>
<dbReference type="Gene3D" id="1.10.238.10">
    <property type="entry name" value="EF-hand"/>
    <property type="match status" value="1"/>
</dbReference>
<dbReference type="InterPro" id="IPR034325">
    <property type="entry name" value="S-100_dom"/>
</dbReference>
<accession>A0A8B7IV23</accession>
<sequence>MCGCRASVPVSQPAPASPGKSPSAAGAMPKRIPIAKQLASIKALRKGSDLEKAFATAALVYSNAADPEGKLGQGEAKSLLQAQFSSFIQGQESKPKYQEIISALDEESENKIDFEDFMIMLVSLALMSDLLREIRNVKTTK</sequence>
<proteinExistence type="inferred from homology"/>
<dbReference type="GO" id="GO:0046914">
    <property type="term" value="F:transition metal ion binding"/>
    <property type="evidence" value="ECO:0007669"/>
    <property type="project" value="InterPro"/>
</dbReference>
<dbReference type="PROSITE" id="PS50222">
    <property type="entry name" value="EF_HAND_2"/>
    <property type="match status" value="1"/>
</dbReference>
<evidence type="ECO:0000259" key="3">
    <source>
        <dbReference type="PROSITE" id="PS50222"/>
    </source>
</evidence>
<dbReference type="RefSeq" id="XP_013801478.2">
    <property type="nucleotide sequence ID" value="XM_013946024.2"/>
</dbReference>
<dbReference type="PANTHER" id="PTHR11639:SF134">
    <property type="entry name" value="PROTEIN S100-A1-RELATED"/>
    <property type="match status" value="1"/>
</dbReference>
<dbReference type="InterPro" id="IPR011992">
    <property type="entry name" value="EF-hand-dom_pair"/>
</dbReference>
<dbReference type="GO" id="GO:0005509">
    <property type="term" value="F:calcium ion binding"/>
    <property type="evidence" value="ECO:0007669"/>
    <property type="project" value="InterPro"/>
</dbReference>
<dbReference type="CDD" id="cd00213">
    <property type="entry name" value="S-100"/>
    <property type="match status" value="1"/>
</dbReference>
<dbReference type="Proteomes" id="UP001652627">
    <property type="component" value="Chromosome 12"/>
</dbReference>